<evidence type="ECO:0000256" key="2">
    <source>
        <dbReference type="ARBA" id="ARBA00023125"/>
    </source>
</evidence>
<accession>A0A1I0Z7W3</accession>
<dbReference type="Proteomes" id="UP000243799">
    <property type="component" value="Unassembled WGS sequence"/>
</dbReference>
<feature type="domain" description="HTH marR-type" evidence="4">
    <location>
        <begin position="36"/>
        <end position="174"/>
    </location>
</feature>
<dbReference type="InterPro" id="IPR000835">
    <property type="entry name" value="HTH_MarR-typ"/>
</dbReference>
<name>A0A1I0Z7W3_9PSEU</name>
<proteinExistence type="predicted"/>
<keyword evidence="6" id="KW-1185">Reference proteome</keyword>
<dbReference type="PANTHER" id="PTHR42756:SF1">
    <property type="entry name" value="TRANSCRIPTIONAL REPRESSOR OF EMRAB OPERON"/>
    <property type="match status" value="1"/>
</dbReference>
<dbReference type="InterPro" id="IPR036390">
    <property type="entry name" value="WH_DNA-bd_sf"/>
</dbReference>
<dbReference type="GO" id="GO:0003677">
    <property type="term" value="F:DNA binding"/>
    <property type="evidence" value="ECO:0007669"/>
    <property type="project" value="UniProtKB-KW"/>
</dbReference>
<dbReference type="InterPro" id="IPR036388">
    <property type="entry name" value="WH-like_DNA-bd_sf"/>
</dbReference>
<keyword evidence="2 5" id="KW-0238">DNA-binding</keyword>
<keyword evidence="3" id="KW-0804">Transcription</keyword>
<evidence type="ECO:0000313" key="5">
    <source>
        <dbReference type="EMBL" id="SFB21186.1"/>
    </source>
</evidence>
<dbReference type="PANTHER" id="PTHR42756">
    <property type="entry name" value="TRANSCRIPTIONAL REGULATOR, MARR"/>
    <property type="match status" value="1"/>
</dbReference>
<dbReference type="GO" id="GO:0003700">
    <property type="term" value="F:DNA-binding transcription factor activity"/>
    <property type="evidence" value="ECO:0007669"/>
    <property type="project" value="InterPro"/>
</dbReference>
<dbReference type="Gene3D" id="1.10.10.10">
    <property type="entry name" value="Winged helix-like DNA-binding domain superfamily/Winged helix DNA-binding domain"/>
    <property type="match status" value="1"/>
</dbReference>
<evidence type="ECO:0000313" key="6">
    <source>
        <dbReference type="Proteomes" id="UP000243799"/>
    </source>
</evidence>
<gene>
    <name evidence="5" type="ORF">SAMN05216266_106152</name>
</gene>
<organism evidence="5 6">
    <name type="scientific">Amycolatopsis marina</name>
    <dbReference type="NCBI Taxonomy" id="490629"/>
    <lineage>
        <taxon>Bacteria</taxon>
        <taxon>Bacillati</taxon>
        <taxon>Actinomycetota</taxon>
        <taxon>Actinomycetes</taxon>
        <taxon>Pseudonocardiales</taxon>
        <taxon>Pseudonocardiaceae</taxon>
        <taxon>Amycolatopsis</taxon>
    </lineage>
</organism>
<protein>
    <submittedName>
        <fullName evidence="5">DNA-binding transcriptional regulator, MarR family</fullName>
    </submittedName>
</protein>
<evidence type="ECO:0000259" key="4">
    <source>
        <dbReference type="PROSITE" id="PS50995"/>
    </source>
</evidence>
<dbReference type="AlphaFoldDB" id="A0A1I0Z7W3"/>
<sequence length="179" mass="19687">MPAEHDEPGERENPADVGDAVDRMIAEWARRDPDLDASALHVIGRLLLTAEHIQRKLVSALRPLGLSYGDFDVVNTLRRLGQADGTNPKDLARSALITSGAMTTRLDRLERLGLVERRGDPGDRRGVLVRLTERGEQLAEHALTAVLAADEEFLEPIDGAQRDTLTATLKQLLAQDEAR</sequence>
<keyword evidence="1" id="KW-0805">Transcription regulation</keyword>
<reference evidence="6" key="1">
    <citation type="submission" date="2016-10" db="EMBL/GenBank/DDBJ databases">
        <authorList>
            <person name="Varghese N."/>
            <person name="Submissions S."/>
        </authorList>
    </citation>
    <scope>NUCLEOTIDE SEQUENCE [LARGE SCALE GENOMIC DNA]</scope>
    <source>
        <strain evidence="6">CGMCC 4.3568</strain>
    </source>
</reference>
<dbReference type="PRINTS" id="PR00598">
    <property type="entry name" value="HTHMARR"/>
</dbReference>
<dbReference type="RefSeq" id="WP_281245691.1">
    <property type="nucleotide sequence ID" value="NZ_FOKG01000006.1"/>
</dbReference>
<dbReference type="SUPFAM" id="SSF46785">
    <property type="entry name" value="Winged helix' DNA-binding domain"/>
    <property type="match status" value="1"/>
</dbReference>
<dbReference type="EMBL" id="FOKG01000006">
    <property type="protein sequence ID" value="SFB21186.1"/>
    <property type="molecule type" value="Genomic_DNA"/>
</dbReference>
<dbReference type="STRING" id="490629.SAMN05216266_106152"/>
<evidence type="ECO:0000256" key="3">
    <source>
        <dbReference type="ARBA" id="ARBA00023163"/>
    </source>
</evidence>
<dbReference type="Pfam" id="PF01047">
    <property type="entry name" value="MarR"/>
    <property type="match status" value="1"/>
</dbReference>
<dbReference type="PROSITE" id="PS50995">
    <property type="entry name" value="HTH_MARR_2"/>
    <property type="match status" value="1"/>
</dbReference>
<dbReference type="SMART" id="SM00347">
    <property type="entry name" value="HTH_MARR"/>
    <property type="match status" value="1"/>
</dbReference>
<evidence type="ECO:0000256" key="1">
    <source>
        <dbReference type="ARBA" id="ARBA00023015"/>
    </source>
</evidence>